<dbReference type="PANTHER" id="PTHR11945">
    <property type="entry name" value="MADS BOX PROTEIN"/>
    <property type="match status" value="1"/>
</dbReference>
<dbReference type="PROSITE" id="PS50066">
    <property type="entry name" value="MADS_BOX_2"/>
    <property type="match status" value="1"/>
</dbReference>
<proteinExistence type="predicted"/>
<organism evidence="8 9">
    <name type="scientific">Ziziphus jujuba var. spinosa</name>
    <dbReference type="NCBI Taxonomy" id="714518"/>
    <lineage>
        <taxon>Eukaryota</taxon>
        <taxon>Viridiplantae</taxon>
        <taxon>Streptophyta</taxon>
        <taxon>Embryophyta</taxon>
        <taxon>Tracheophyta</taxon>
        <taxon>Spermatophyta</taxon>
        <taxon>Magnoliopsida</taxon>
        <taxon>eudicotyledons</taxon>
        <taxon>Gunneridae</taxon>
        <taxon>Pentapetalae</taxon>
        <taxon>rosids</taxon>
        <taxon>fabids</taxon>
        <taxon>Rosales</taxon>
        <taxon>Rhamnaceae</taxon>
        <taxon>Paliureae</taxon>
        <taxon>Ziziphus</taxon>
    </lineage>
</organism>
<evidence type="ECO:0000256" key="2">
    <source>
        <dbReference type="ARBA" id="ARBA00023015"/>
    </source>
</evidence>
<keyword evidence="2" id="KW-0805">Transcription regulation</keyword>
<dbReference type="GO" id="GO:0005634">
    <property type="term" value="C:nucleus"/>
    <property type="evidence" value="ECO:0007669"/>
    <property type="project" value="UniProtKB-SubCell"/>
</dbReference>
<dbReference type="InterPro" id="IPR036879">
    <property type="entry name" value="TF_MADSbox_sf"/>
</dbReference>
<dbReference type="PANTHER" id="PTHR11945:SF405">
    <property type="entry name" value="MADS-BOX TRANSCRIPTION FACTOR FAMILY PROTEIN"/>
    <property type="match status" value="1"/>
</dbReference>
<evidence type="ECO:0000256" key="5">
    <source>
        <dbReference type="ARBA" id="ARBA00023242"/>
    </source>
</evidence>
<evidence type="ECO:0000256" key="4">
    <source>
        <dbReference type="ARBA" id="ARBA00023163"/>
    </source>
</evidence>
<evidence type="ECO:0000313" key="9">
    <source>
        <dbReference type="Proteomes" id="UP000813462"/>
    </source>
</evidence>
<dbReference type="AlphaFoldDB" id="A0A978W4W6"/>
<dbReference type="SUPFAM" id="SSF55455">
    <property type="entry name" value="SRF-like"/>
    <property type="match status" value="1"/>
</dbReference>
<protein>
    <recommendedName>
        <fullName evidence="7">MADS-box domain-containing protein</fullName>
    </recommendedName>
</protein>
<dbReference type="GO" id="GO:0000981">
    <property type="term" value="F:DNA-binding transcription factor activity, RNA polymerase II-specific"/>
    <property type="evidence" value="ECO:0007669"/>
    <property type="project" value="TreeGrafter"/>
</dbReference>
<name>A0A978W4W6_ZIZJJ</name>
<reference evidence="8" key="1">
    <citation type="journal article" date="2021" name="Front. Plant Sci.">
        <title>Chromosome-Scale Genome Assembly for Chinese Sour Jujube and Insights Into Its Genome Evolution and Domestication Signature.</title>
        <authorList>
            <person name="Shen L.-Y."/>
            <person name="Luo H."/>
            <person name="Wang X.-L."/>
            <person name="Wang X.-M."/>
            <person name="Qiu X.-J."/>
            <person name="Liu H."/>
            <person name="Zhou S.-S."/>
            <person name="Jia K.-H."/>
            <person name="Nie S."/>
            <person name="Bao Y.-T."/>
            <person name="Zhang R.-G."/>
            <person name="Yun Q.-Z."/>
            <person name="Chai Y.-H."/>
            <person name="Lu J.-Y."/>
            <person name="Li Y."/>
            <person name="Zhao S.-W."/>
            <person name="Mao J.-F."/>
            <person name="Jia S.-G."/>
            <person name="Mao Y.-M."/>
        </authorList>
    </citation>
    <scope>NUCLEOTIDE SEQUENCE</scope>
    <source>
        <strain evidence="8">AT0</strain>
        <tissue evidence="8">Leaf</tissue>
    </source>
</reference>
<dbReference type="Proteomes" id="UP000813462">
    <property type="component" value="Unassembled WGS sequence"/>
</dbReference>
<comment type="caution">
    <text evidence="8">The sequence shown here is derived from an EMBL/GenBank/DDBJ whole genome shotgun (WGS) entry which is preliminary data.</text>
</comment>
<dbReference type="GO" id="GO:0046983">
    <property type="term" value="F:protein dimerization activity"/>
    <property type="evidence" value="ECO:0007669"/>
    <property type="project" value="InterPro"/>
</dbReference>
<dbReference type="PRINTS" id="PR00404">
    <property type="entry name" value="MADSDOMAIN"/>
</dbReference>
<dbReference type="SMART" id="SM00432">
    <property type="entry name" value="MADS"/>
    <property type="match status" value="1"/>
</dbReference>
<evidence type="ECO:0000256" key="1">
    <source>
        <dbReference type="ARBA" id="ARBA00004123"/>
    </source>
</evidence>
<evidence type="ECO:0000256" key="3">
    <source>
        <dbReference type="ARBA" id="ARBA00023125"/>
    </source>
</evidence>
<evidence type="ECO:0000313" key="8">
    <source>
        <dbReference type="EMBL" id="KAH7547000.1"/>
    </source>
</evidence>
<feature type="domain" description="MADS-box" evidence="7">
    <location>
        <begin position="20"/>
        <end position="80"/>
    </location>
</feature>
<feature type="compositionally biased region" description="Basic and acidic residues" evidence="6">
    <location>
        <begin position="13"/>
        <end position="22"/>
    </location>
</feature>
<dbReference type="Gene3D" id="3.40.1810.10">
    <property type="entry name" value="Transcription factor, MADS-box"/>
    <property type="match status" value="1"/>
</dbReference>
<dbReference type="Pfam" id="PF00319">
    <property type="entry name" value="SRF-TF"/>
    <property type="match status" value="1"/>
</dbReference>
<comment type="subcellular location">
    <subcellularLocation>
        <location evidence="1">Nucleus</location>
    </subcellularLocation>
</comment>
<accession>A0A978W4W6</accession>
<keyword evidence="3" id="KW-0238">DNA-binding</keyword>
<dbReference type="EMBL" id="JAEACU010000001">
    <property type="protein sequence ID" value="KAH7547000.1"/>
    <property type="molecule type" value="Genomic_DNA"/>
</dbReference>
<feature type="region of interest" description="Disordered" evidence="6">
    <location>
        <begin position="1"/>
        <end position="22"/>
    </location>
</feature>
<gene>
    <name evidence="8" type="ORF">FEM48_Zijuj01G0260600</name>
</gene>
<evidence type="ECO:0000256" key="6">
    <source>
        <dbReference type="SAM" id="MobiDB-lite"/>
    </source>
</evidence>
<sequence length="198" mass="21813">MNMASMNSGSMPENEKKTSKGRQKIEIKMVEAHNKRHVTFSKRKHGIFNKAAELSVLTGAEIAVMAFSRHGKAFAFGSPGFEAVVQKYLGQGCTADNHDYSLSSSVTCHASKVQYLAAMKLLEVETRCGDQKMSKQKSKEVEEAASSCSGNGNNGGFWWDCPIESMDLEELKQWLVSLQELKDMVEKKAAGQIITKPS</sequence>
<evidence type="ECO:0000259" key="7">
    <source>
        <dbReference type="PROSITE" id="PS50066"/>
    </source>
</evidence>
<keyword evidence="5" id="KW-0539">Nucleus</keyword>
<keyword evidence="4" id="KW-0804">Transcription</keyword>
<dbReference type="GO" id="GO:0000978">
    <property type="term" value="F:RNA polymerase II cis-regulatory region sequence-specific DNA binding"/>
    <property type="evidence" value="ECO:0007669"/>
    <property type="project" value="TreeGrafter"/>
</dbReference>
<feature type="compositionally biased region" description="Polar residues" evidence="6">
    <location>
        <begin position="1"/>
        <end position="11"/>
    </location>
</feature>
<dbReference type="InterPro" id="IPR002100">
    <property type="entry name" value="TF_MADSbox"/>
</dbReference>